<proteinExistence type="predicted"/>
<evidence type="ECO:0000256" key="1">
    <source>
        <dbReference type="SAM" id="MobiDB-lite"/>
    </source>
</evidence>
<accession>A0A1V4KL57</accession>
<organism evidence="2 3">
    <name type="scientific">Patagioenas fasciata monilis</name>
    <dbReference type="NCBI Taxonomy" id="372326"/>
    <lineage>
        <taxon>Eukaryota</taxon>
        <taxon>Metazoa</taxon>
        <taxon>Chordata</taxon>
        <taxon>Craniata</taxon>
        <taxon>Vertebrata</taxon>
        <taxon>Euteleostomi</taxon>
        <taxon>Archelosauria</taxon>
        <taxon>Archosauria</taxon>
        <taxon>Dinosauria</taxon>
        <taxon>Saurischia</taxon>
        <taxon>Theropoda</taxon>
        <taxon>Coelurosauria</taxon>
        <taxon>Aves</taxon>
        <taxon>Neognathae</taxon>
        <taxon>Neoaves</taxon>
        <taxon>Columbimorphae</taxon>
        <taxon>Columbiformes</taxon>
        <taxon>Columbidae</taxon>
        <taxon>Patagioenas</taxon>
    </lineage>
</organism>
<dbReference type="Proteomes" id="UP000190648">
    <property type="component" value="Unassembled WGS sequence"/>
</dbReference>
<gene>
    <name evidence="2" type="ORF">AV530_018150</name>
</gene>
<protein>
    <submittedName>
        <fullName evidence="2">Uncharacterized protein</fullName>
    </submittedName>
</protein>
<dbReference type="EMBL" id="LSYS01002950">
    <property type="protein sequence ID" value="OPJ85123.1"/>
    <property type="molecule type" value="Genomic_DNA"/>
</dbReference>
<keyword evidence="3" id="KW-1185">Reference proteome</keyword>
<comment type="caution">
    <text evidence="2">The sequence shown here is derived from an EMBL/GenBank/DDBJ whole genome shotgun (WGS) entry which is preliminary data.</text>
</comment>
<sequence length="101" mass="11089">MGSGNRTKPRSTSRFTLELLLASRTGLSVQENLAHESSPFSYKKSHKMELWGFPVEPRSIHGCEVHTTANVKSAVRTHKVETSSKTARNGGHSKLAGKTQI</sequence>
<name>A0A1V4KL57_PATFA</name>
<feature type="region of interest" description="Disordered" evidence="1">
    <location>
        <begin position="74"/>
        <end position="101"/>
    </location>
</feature>
<dbReference type="AlphaFoldDB" id="A0A1V4KL57"/>
<evidence type="ECO:0000313" key="2">
    <source>
        <dbReference type="EMBL" id="OPJ85123.1"/>
    </source>
</evidence>
<reference evidence="2 3" key="1">
    <citation type="submission" date="2016-02" db="EMBL/GenBank/DDBJ databases">
        <title>Band-tailed pigeon sequencing and assembly.</title>
        <authorList>
            <person name="Soares A.E."/>
            <person name="Novak B.J."/>
            <person name="Rice E.S."/>
            <person name="O'Connell B."/>
            <person name="Chang D."/>
            <person name="Weber S."/>
            <person name="Shapiro B."/>
        </authorList>
    </citation>
    <scope>NUCLEOTIDE SEQUENCE [LARGE SCALE GENOMIC DNA]</scope>
    <source>
        <strain evidence="2">BTP2013</strain>
        <tissue evidence="2">Blood</tissue>
    </source>
</reference>
<evidence type="ECO:0000313" key="3">
    <source>
        <dbReference type="Proteomes" id="UP000190648"/>
    </source>
</evidence>